<dbReference type="Proteomes" id="UP000266188">
    <property type="component" value="Unassembled WGS sequence"/>
</dbReference>
<dbReference type="OrthoDB" id="5596992at2759"/>
<proteinExistence type="predicted"/>
<name>A0A3A2ZUC0_9EURO</name>
<gene>
    <name evidence="3" type="ORF">PHISCL_00890</name>
</gene>
<accession>A0A3A2ZUC0</accession>
<reference evidence="4" key="1">
    <citation type="submission" date="2017-02" db="EMBL/GenBank/DDBJ databases">
        <authorList>
            <person name="Tafer H."/>
            <person name="Lopandic K."/>
        </authorList>
    </citation>
    <scope>NUCLEOTIDE SEQUENCE [LARGE SCALE GENOMIC DNA]</scope>
    <source>
        <strain evidence="4">CBS 366.77</strain>
    </source>
</reference>
<keyword evidence="4" id="KW-1185">Reference proteome</keyword>
<feature type="domain" description="Swiss Army Knife RNA repair protein HAD" evidence="2">
    <location>
        <begin position="7"/>
        <end position="212"/>
    </location>
</feature>
<evidence type="ECO:0000259" key="2">
    <source>
        <dbReference type="Pfam" id="PF10307"/>
    </source>
</evidence>
<dbReference type="GO" id="GO:0032040">
    <property type="term" value="C:small-subunit processome"/>
    <property type="evidence" value="ECO:0007669"/>
    <property type="project" value="TreeGrafter"/>
</dbReference>
<dbReference type="AlphaFoldDB" id="A0A3A2ZUC0"/>
<dbReference type="EMBL" id="MVGC01000015">
    <property type="protein sequence ID" value="RJE26758.1"/>
    <property type="molecule type" value="Genomic_DNA"/>
</dbReference>
<comment type="caution">
    <text evidence="3">The sequence shown here is derived from an EMBL/GenBank/DDBJ whole genome shotgun (WGS) entry which is preliminary data.</text>
</comment>
<protein>
    <recommendedName>
        <fullName evidence="2">Swiss Army Knife RNA repair protein HAD domain-containing protein</fullName>
    </recommendedName>
</protein>
<dbReference type="GO" id="GO:0031428">
    <property type="term" value="C:box C/D methylation guide snoRNP complex"/>
    <property type="evidence" value="ECO:0007669"/>
    <property type="project" value="TreeGrafter"/>
</dbReference>
<dbReference type="InterPro" id="IPR018812">
    <property type="entry name" value="SAK_HAD"/>
</dbReference>
<feature type="compositionally biased region" description="Basic residues" evidence="1">
    <location>
        <begin position="445"/>
        <end position="455"/>
    </location>
</feature>
<dbReference type="GO" id="GO:1990259">
    <property type="term" value="F:histone H2AQ104 methyltransferase activity"/>
    <property type="evidence" value="ECO:0007669"/>
    <property type="project" value="TreeGrafter"/>
</dbReference>
<sequence length="510" mass="57853">MPSVFLSPLPNPQLWNGQTIGFLQAYESFANGGWWHDPNILTATGEGIAVEEPRGWKDWWNDNIVRLVRMSMEQKDALTVLLTGRSEHGFANIIRRMVDSIKLDFDLICLKPEVGPNSERFSTTMEFKQAFLEDLVLTYEQAEEIRIYEDRVKHVKGFRDYFDRLNRKFQMEAPLSRSPITAEVIQVAEGCLYLPPVTEAAEVQRMINAHNRSLRDPARNETRSPYGRLKIKRTVFYTGYLISNTESNLLISEVLNPLLSPALAESNDLKYMANCILITPRPATPHILDKVGGIGKKISWKVTGTACYENRVWAARLSPVPETEIYFTENPHPVVVLAVRKGARPVDASKIQNWNPVPPNQAITFETVVGEKVVLRVEEASAHEGDQSMNKSHKRRHQQERDEDILYPQSTRQAYDENAHRSSHYYPRYEDRESHPYHDDPPRRGSYRGRGRGNGRGRGYSTRGGRGRGRARDAGPPGYKSLDDHAGYEGRHEERRGPGGGGGGAPVMNY</sequence>
<organism evidence="3 4">
    <name type="scientific">Aspergillus sclerotialis</name>
    <dbReference type="NCBI Taxonomy" id="2070753"/>
    <lineage>
        <taxon>Eukaryota</taxon>
        <taxon>Fungi</taxon>
        <taxon>Dikarya</taxon>
        <taxon>Ascomycota</taxon>
        <taxon>Pezizomycotina</taxon>
        <taxon>Eurotiomycetes</taxon>
        <taxon>Eurotiomycetidae</taxon>
        <taxon>Eurotiales</taxon>
        <taxon>Aspergillaceae</taxon>
        <taxon>Aspergillus</taxon>
        <taxon>Aspergillus subgen. Polypaecilum</taxon>
    </lineage>
</organism>
<dbReference type="PANTHER" id="PTHR10335">
    <property type="entry name" value="RRNA 2-O-METHYLTRANSFERASE FIBRILLARIN"/>
    <property type="match status" value="1"/>
</dbReference>
<dbReference type="GO" id="GO:0003723">
    <property type="term" value="F:RNA binding"/>
    <property type="evidence" value="ECO:0007669"/>
    <property type="project" value="TreeGrafter"/>
</dbReference>
<dbReference type="GO" id="GO:0008649">
    <property type="term" value="F:rRNA methyltransferase activity"/>
    <property type="evidence" value="ECO:0007669"/>
    <property type="project" value="TreeGrafter"/>
</dbReference>
<feature type="region of interest" description="Disordered" evidence="1">
    <location>
        <begin position="381"/>
        <end position="510"/>
    </location>
</feature>
<feature type="compositionally biased region" description="Gly residues" evidence="1">
    <location>
        <begin position="498"/>
        <end position="510"/>
    </location>
</feature>
<dbReference type="Pfam" id="PF10307">
    <property type="entry name" value="HAD_SAK_1"/>
    <property type="match status" value="1"/>
</dbReference>
<dbReference type="GO" id="GO:0000494">
    <property type="term" value="P:box C/D sno(s)RNA 3'-end processing"/>
    <property type="evidence" value="ECO:0007669"/>
    <property type="project" value="TreeGrafter"/>
</dbReference>
<dbReference type="PANTHER" id="PTHR10335:SF23">
    <property type="entry name" value="OB FOLD-CONTAINING PROTEIN, NUCLEIC ACID BINDING"/>
    <property type="match status" value="1"/>
</dbReference>
<feature type="compositionally biased region" description="Basic and acidic residues" evidence="1">
    <location>
        <begin position="481"/>
        <end position="497"/>
    </location>
</feature>
<evidence type="ECO:0000256" key="1">
    <source>
        <dbReference type="SAM" id="MobiDB-lite"/>
    </source>
</evidence>
<evidence type="ECO:0000313" key="4">
    <source>
        <dbReference type="Proteomes" id="UP000266188"/>
    </source>
</evidence>
<feature type="compositionally biased region" description="Basic and acidic residues" evidence="1">
    <location>
        <begin position="427"/>
        <end position="443"/>
    </location>
</feature>
<evidence type="ECO:0000313" key="3">
    <source>
        <dbReference type="EMBL" id="RJE26758.1"/>
    </source>
</evidence>